<gene>
    <name evidence="13" type="ORF">EXZ61_10995</name>
</gene>
<keyword evidence="8 12" id="KW-0472">Membrane</keyword>
<dbReference type="InterPro" id="IPR023380">
    <property type="entry name" value="DsbB-like_sf"/>
</dbReference>
<keyword evidence="10" id="KW-0143">Chaperone</keyword>
<keyword evidence="5" id="KW-0249">Electron transport</keyword>
<dbReference type="GO" id="GO:0016020">
    <property type="term" value="C:membrane"/>
    <property type="evidence" value="ECO:0007669"/>
    <property type="project" value="UniProtKB-SubCell"/>
</dbReference>
<dbReference type="KEGG" id="rhg:EXZ61_10995"/>
<evidence type="ECO:0000256" key="5">
    <source>
        <dbReference type="ARBA" id="ARBA00022982"/>
    </source>
</evidence>
<evidence type="ECO:0000256" key="10">
    <source>
        <dbReference type="ARBA" id="ARBA00023186"/>
    </source>
</evidence>
<dbReference type="EMBL" id="CP036282">
    <property type="protein sequence ID" value="QDL54649.1"/>
    <property type="molecule type" value="Genomic_DNA"/>
</dbReference>
<dbReference type="Proteomes" id="UP000317365">
    <property type="component" value="Chromosome"/>
</dbReference>
<keyword evidence="6 12" id="KW-1133">Transmembrane helix</keyword>
<evidence type="ECO:0000313" key="13">
    <source>
        <dbReference type="EMBL" id="QDL54649.1"/>
    </source>
</evidence>
<keyword evidence="9" id="KW-1015">Disulfide bond</keyword>
<dbReference type="GO" id="GO:0015035">
    <property type="term" value="F:protein-disulfide reductase activity"/>
    <property type="evidence" value="ECO:0007669"/>
    <property type="project" value="InterPro"/>
</dbReference>
<dbReference type="RefSeq" id="WP_142811762.1">
    <property type="nucleotide sequence ID" value="NZ_CP036282.1"/>
</dbReference>
<dbReference type="InterPro" id="IPR012187">
    <property type="entry name" value="Disulphide_bond_form_BdbC"/>
</dbReference>
<evidence type="ECO:0000256" key="11">
    <source>
        <dbReference type="ARBA" id="ARBA00023284"/>
    </source>
</evidence>
<accession>A0A515EPS9</accession>
<sequence length="143" mass="15405">MKSGWMLLLAAWAIATMATAGALFLGEVMLMTPCTLCWYQRIAMFPMVLILGMACYSNHRSGAVYALPFACIGLVFAGYHTLLLAGWVPSAWVPCGAGVSCAKQSLELFGGVQIPWLSFAAFGLITVLLVCYLKKTSLCNPKN</sequence>
<dbReference type="PIRSF" id="PIRSF036659">
    <property type="entry name" value="BdbC"/>
    <property type="match status" value="1"/>
</dbReference>
<keyword evidence="11" id="KW-0676">Redox-active center</keyword>
<organism evidence="13 14">
    <name type="scientific">Rhodoferax aquaticus</name>
    <dbReference type="NCBI Taxonomy" id="2527691"/>
    <lineage>
        <taxon>Bacteria</taxon>
        <taxon>Pseudomonadati</taxon>
        <taxon>Pseudomonadota</taxon>
        <taxon>Betaproteobacteria</taxon>
        <taxon>Burkholderiales</taxon>
        <taxon>Comamonadaceae</taxon>
        <taxon>Rhodoferax</taxon>
    </lineage>
</organism>
<evidence type="ECO:0000256" key="1">
    <source>
        <dbReference type="ARBA" id="ARBA00004141"/>
    </source>
</evidence>
<comment type="similarity">
    <text evidence="2">Belongs to the DsbB family. BdbC subfamily.</text>
</comment>
<reference evidence="14" key="2">
    <citation type="journal article" date="2020" name="Int. J. Syst. Evol. Microbiol.">
        <title>Genomic insights into a novel species Rhodoferax aquaticus sp. nov., isolated from freshwater.</title>
        <authorList>
            <person name="Li T."/>
            <person name="Zhuo Y."/>
            <person name="Jin C.Z."/>
            <person name="Wu X."/>
            <person name="Ko S.R."/>
            <person name="Jin F.J."/>
            <person name="Ahn C.Y."/>
            <person name="Oh H.M."/>
            <person name="Lee H.G."/>
            <person name="Jin L."/>
        </authorList>
    </citation>
    <scope>NUCLEOTIDE SEQUENCE [LARGE SCALE GENOMIC DNA]</scope>
    <source>
        <strain evidence="14">Gr-4</strain>
    </source>
</reference>
<dbReference type="InterPro" id="IPR003752">
    <property type="entry name" value="DiS_bond_form_DsbB/BdbC"/>
</dbReference>
<feature type="transmembrane region" description="Helical" evidence="12">
    <location>
        <begin position="38"/>
        <end position="56"/>
    </location>
</feature>
<evidence type="ECO:0000256" key="7">
    <source>
        <dbReference type="ARBA" id="ARBA00023002"/>
    </source>
</evidence>
<dbReference type="SUPFAM" id="SSF158442">
    <property type="entry name" value="DsbB-like"/>
    <property type="match status" value="1"/>
</dbReference>
<reference evidence="14" key="1">
    <citation type="submission" date="2019-02" db="EMBL/GenBank/DDBJ databases">
        <title>Complete genome sequence of Rhodoferax sp. Gr-4.</title>
        <authorList>
            <person name="Jin L."/>
        </authorList>
    </citation>
    <scope>NUCLEOTIDE SEQUENCE [LARGE SCALE GENOMIC DNA]</scope>
    <source>
        <strain evidence="14">Gr-4</strain>
    </source>
</reference>
<keyword evidence="14" id="KW-1185">Reference proteome</keyword>
<keyword evidence="7" id="KW-0560">Oxidoreductase</keyword>
<evidence type="ECO:0000256" key="2">
    <source>
        <dbReference type="ARBA" id="ARBA00007602"/>
    </source>
</evidence>
<dbReference type="Pfam" id="PF02600">
    <property type="entry name" value="DsbB"/>
    <property type="match status" value="1"/>
</dbReference>
<dbReference type="PANTHER" id="PTHR43469">
    <property type="entry name" value="DISULFIDE FORMATION PROTEIN-RELATED"/>
    <property type="match status" value="1"/>
</dbReference>
<feature type="transmembrane region" description="Helical" evidence="12">
    <location>
        <begin position="63"/>
        <end position="82"/>
    </location>
</feature>
<evidence type="ECO:0000256" key="3">
    <source>
        <dbReference type="ARBA" id="ARBA00022448"/>
    </source>
</evidence>
<evidence type="ECO:0000256" key="9">
    <source>
        <dbReference type="ARBA" id="ARBA00023157"/>
    </source>
</evidence>
<evidence type="ECO:0000256" key="8">
    <source>
        <dbReference type="ARBA" id="ARBA00023136"/>
    </source>
</evidence>
<dbReference type="AlphaFoldDB" id="A0A515EPS9"/>
<dbReference type="Gene3D" id="1.20.1550.10">
    <property type="entry name" value="DsbB-like"/>
    <property type="match status" value="1"/>
</dbReference>
<name>A0A515EPS9_9BURK</name>
<dbReference type="GO" id="GO:0006457">
    <property type="term" value="P:protein folding"/>
    <property type="evidence" value="ECO:0007669"/>
    <property type="project" value="InterPro"/>
</dbReference>
<evidence type="ECO:0000256" key="4">
    <source>
        <dbReference type="ARBA" id="ARBA00022692"/>
    </source>
</evidence>
<keyword evidence="4 12" id="KW-0812">Transmembrane</keyword>
<proteinExistence type="inferred from homology"/>
<evidence type="ECO:0000256" key="6">
    <source>
        <dbReference type="ARBA" id="ARBA00022989"/>
    </source>
</evidence>
<dbReference type="PANTHER" id="PTHR43469:SF1">
    <property type="entry name" value="SPBETA PROPHAGE-DERIVED DISULFIDE BOND FORMATION PROTEIN B"/>
    <property type="match status" value="1"/>
</dbReference>
<evidence type="ECO:0000313" key="14">
    <source>
        <dbReference type="Proteomes" id="UP000317365"/>
    </source>
</evidence>
<keyword evidence="3" id="KW-0813">Transport</keyword>
<feature type="transmembrane region" description="Helical" evidence="12">
    <location>
        <begin position="114"/>
        <end position="133"/>
    </location>
</feature>
<evidence type="ECO:0000256" key="12">
    <source>
        <dbReference type="SAM" id="Phobius"/>
    </source>
</evidence>
<protein>
    <submittedName>
        <fullName evidence="13">Disulfide bond formation protein B</fullName>
    </submittedName>
</protein>
<comment type="subcellular location">
    <subcellularLocation>
        <location evidence="1">Membrane</location>
        <topology evidence="1">Multi-pass membrane protein</topology>
    </subcellularLocation>
</comment>